<evidence type="ECO:0000313" key="6">
    <source>
        <dbReference type="Proteomes" id="UP000198741"/>
    </source>
</evidence>
<dbReference type="PANTHER" id="PTHR30363:SF44">
    <property type="entry name" value="AGA OPERON TRANSCRIPTIONAL REPRESSOR-RELATED"/>
    <property type="match status" value="1"/>
</dbReference>
<feature type="domain" description="HTH deoR-type" evidence="4">
    <location>
        <begin position="3"/>
        <end position="58"/>
    </location>
</feature>
<evidence type="ECO:0000256" key="2">
    <source>
        <dbReference type="ARBA" id="ARBA00023125"/>
    </source>
</evidence>
<dbReference type="STRING" id="1090615.SAMN04515671_4127"/>
<dbReference type="InterPro" id="IPR050313">
    <property type="entry name" value="Carb_Metab_HTH_regulators"/>
</dbReference>
<keyword evidence="2 5" id="KW-0238">DNA-binding</keyword>
<dbReference type="InterPro" id="IPR014036">
    <property type="entry name" value="DeoR-like_C"/>
</dbReference>
<keyword evidence="3" id="KW-0804">Transcription</keyword>
<dbReference type="Gene3D" id="3.40.50.1360">
    <property type="match status" value="1"/>
</dbReference>
<evidence type="ECO:0000313" key="5">
    <source>
        <dbReference type="EMBL" id="SDP41624.1"/>
    </source>
</evidence>
<dbReference type="OrthoDB" id="7688673at2"/>
<dbReference type="PANTHER" id="PTHR30363">
    <property type="entry name" value="HTH-TYPE TRANSCRIPTIONAL REGULATOR SRLR-RELATED"/>
    <property type="match status" value="1"/>
</dbReference>
<reference evidence="5 6" key="1">
    <citation type="submission" date="2016-10" db="EMBL/GenBank/DDBJ databases">
        <authorList>
            <person name="de Groot N.N."/>
        </authorList>
    </citation>
    <scope>NUCLEOTIDE SEQUENCE [LARGE SCALE GENOMIC DNA]</scope>
    <source>
        <strain evidence="6">P4-7,KCTC 19426,CECT 7604</strain>
    </source>
</reference>
<evidence type="ECO:0000256" key="3">
    <source>
        <dbReference type="ARBA" id="ARBA00023163"/>
    </source>
</evidence>
<dbReference type="InterPro" id="IPR001034">
    <property type="entry name" value="DeoR_HTH"/>
</dbReference>
<keyword evidence="1" id="KW-0805">Transcription regulation</keyword>
<dbReference type="InterPro" id="IPR018356">
    <property type="entry name" value="Tscrpt_reg_HTH_DeoR_CS"/>
</dbReference>
<dbReference type="SUPFAM" id="SSF100950">
    <property type="entry name" value="NagB/RpiA/CoA transferase-like"/>
    <property type="match status" value="1"/>
</dbReference>
<dbReference type="Proteomes" id="UP000198741">
    <property type="component" value="Chromosome I"/>
</dbReference>
<dbReference type="Pfam" id="PF00455">
    <property type="entry name" value="DeoRC"/>
    <property type="match status" value="1"/>
</dbReference>
<dbReference type="GO" id="GO:0003677">
    <property type="term" value="F:DNA binding"/>
    <property type="evidence" value="ECO:0007669"/>
    <property type="project" value="UniProtKB-KW"/>
</dbReference>
<dbReference type="SMART" id="SM00420">
    <property type="entry name" value="HTH_DEOR"/>
    <property type="match status" value="1"/>
</dbReference>
<dbReference type="PROSITE" id="PS00894">
    <property type="entry name" value="HTH_DEOR_1"/>
    <property type="match status" value="1"/>
</dbReference>
<dbReference type="GO" id="GO:0003700">
    <property type="term" value="F:DNA-binding transcription factor activity"/>
    <property type="evidence" value="ECO:0007669"/>
    <property type="project" value="InterPro"/>
</dbReference>
<dbReference type="SMART" id="SM01134">
    <property type="entry name" value="DeoRC"/>
    <property type="match status" value="1"/>
</dbReference>
<dbReference type="EMBL" id="LT629710">
    <property type="protein sequence ID" value="SDP41624.1"/>
    <property type="molecule type" value="Genomic_DNA"/>
</dbReference>
<dbReference type="Pfam" id="PF08220">
    <property type="entry name" value="HTH_DeoR"/>
    <property type="match status" value="1"/>
</dbReference>
<gene>
    <name evidence="5" type="ORF">SAMN04515671_4127</name>
</gene>
<dbReference type="PROSITE" id="PS51000">
    <property type="entry name" value="HTH_DEOR_2"/>
    <property type="match status" value="1"/>
</dbReference>
<dbReference type="InterPro" id="IPR036390">
    <property type="entry name" value="WH_DNA-bd_sf"/>
</dbReference>
<keyword evidence="6" id="KW-1185">Reference proteome</keyword>
<dbReference type="AlphaFoldDB" id="A0A1H0SIN6"/>
<organism evidence="5 6">
    <name type="scientific">Nakamurella panacisegetis</name>
    <dbReference type="NCBI Taxonomy" id="1090615"/>
    <lineage>
        <taxon>Bacteria</taxon>
        <taxon>Bacillati</taxon>
        <taxon>Actinomycetota</taxon>
        <taxon>Actinomycetes</taxon>
        <taxon>Nakamurellales</taxon>
        <taxon>Nakamurellaceae</taxon>
        <taxon>Nakamurella</taxon>
    </lineage>
</organism>
<accession>A0A1H0SIN6</accession>
<dbReference type="InterPro" id="IPR037171">
    <property type="entry name" value="NagB/RpiA_transferase-like"/>
</dbReference>
<evidence type="ECO:0000259" key="4">
    <source>
        <dbReference type="PROSITE" id="PS51000"/>
    </source>
</evidence>
<dbReference type="RefSeq" id="WP_090479826.1">
    <property type="nucleotide sequence ID" value="NZ_LT629710.1"/>
</dbReference>
<proteinExistence type="predicted"/>
<dbReference type="PRINTS" id="PR00037">
    <property type="entry name" value="HTHLACR"/>
</dbReference>
<dbReference type="SUPFAM" id="SSF46785">
    <property type="entry name" value="Winged helix' DNA-binding domain"/>
    <property type="match status" value="1"/>
</dbReference>
<sequence>MGPHERWTALLDILGRDGRLDVALAADELSVSAATIRRDLDHLAGQQLLSRTRGGAAPASVAYDLPLRYKTGRHTEEKFRIGTAAAALIRPGSVVAVNGGTTTSEVARALVTVPAGTDVDGHGDNPSFTVVTNALNIANDLAVRRNIKLVVTGGVARPSSYELIGPLAEPALERLHLDYVVLGVDGFDVQTGATAHHEGEAAVNALMVSQATTVIVVADASKLGHRSFARICATSAVDVLITDTAADPAQVAAFVDADVRVIQA</sequence>
<evidence type="ECO:0000256" key="1">
    <source>
        <dbReference type="ARBA" id="ARBA00023015"/>
    </source>
</evidence>
<name>A0A1H0SIN6_9ACTN</name>
<protein>
    <submittedName>
        <fullName evidence="5">DNA-binding transcriptional regulator of sugar metabolism, DeoR/GlpR family</fullName>
    </submittedName>
</protein>